<accession>L1NGG0</accession>
<dbReference type="Pfam" id="PF13385">
    <property type="entry name" value="Laminin_G_3"/>
    <property type="match status" value="1"/>
</dbReference>
<comment type="caution">
    <text evidence="2">The sequence shown here is derived from an EMBL/GenBank/DDBJ whole genome shotgun (WGS) entry which is preliminary data.</text>
</comment>
<evidence type="ECO:0000313" key="3">
    <source>
        <dbReference type="Proteomes" id="UP000010408"/>
    </source>
</evidence>
<dbReference type="eggNOG" id="ENOG502ZAI7">
    <property type="taxonomic scope" value="Bacteria"/>
</dbReference>
<proteinExistence type="predicted"/>
<dbReference type="GO" id="GO:0005975">
    <property type="term" value="P:carbohydrate metabolic process"/>
    <property type="evidence" value="ECO:0007669"/>
    <property type="project" value="UniProtKB-ARBA"/>
</dbReference>
<dbReference type="EMBL" id="AMEQ01000012">
    <property type="protein sequence ID" value="EKY02594.1"/>
    <property type="molecule type" value="Genomic_DNA"/>
</dbReference>
<dbReference type="InterPro" id="IPR013320">
    <property type="entry name" value="ConA-like_dom_sf"/>
</dbReference>
<protein>
    <recommendedName>
        <fullName evidence="1">BT-3987-like N-terminal domain-containing protein</fullName>
    </recommendedName>
</protein>
<dbReference type="GO" id="GO:0004553">
    <property type="term" value="F:hydrolase activity, hydrolyzing O-glycosyl compounds"/>
    <property type="evidence" value="ECO:0007669"/>
    <property type="project" value="UniProtKB-ARBA"/>
</dbReference>
<evidence type="ECO:0000313" key="2">
    <source>
        <dbReference type="EMBL" id="EKY02594.1"/>
    </source>
</evidence>
<name>L1NGG0_9PORP</name>
<reference evidence="2 3" key="1">
    <citation type="submission" date="2012-05" db="EMBL/GenBank/DDBJ databases">
        <authorList>
            <person name="Weinstock G."/>
            <person name="Sodergren E."/>
            <person name="Lobos E.A."/>
            <person name="Fulton L."/>
            <person name="Fulton R."/>
            <person name="Courtney L."/>
            <person name="Fronick C."/>
            <person name="O'Laughlin M."/>
            <person name="Godfrey J."/>
            <person name="Wilson R.M."/>
            <person name="Miner T."/>
            <person name="Farmer C."/>
            <person name="Delehaunty K."/>
            <person name="Cordes M."/>
            <person name="Minx P."/>
            <person name="Tomlinson C."/>
            <person name="Chen J."/>
            <person name="Wollam A."/>
            <person name="Pepin K.H."/>
            <person name="Bhonagiri V."/>
            <person name="Zhang X."/>
            <person name="Suruliraj S."/>
            <person name="Warren W."/>
            <person name="Mitreva M."/>
            <person name="Mardis E.R."/>
            <person name="Wilson R.K."/>
        </authorList>
    </citation>
    <scope>NUCLEOTIDE SEQUENCE [LARGE SCALE GENOMIC DNA]</scope>
    <source>
        <strain evidence="2 3">F0037</strain>
    </source>
</reference>
<dbReference type="AlphaFoldDB" id="L1NGG0"/>
<dbReference type="InterPro" id="IPR013728">
    <property type="entry name" value="BT_3987-like_N"/>
</dbReference>
<dbReference type="Proteomes" id="UP000010408">
    <property type="component" value="Unassembled WGS sequence"/>
</dbReference>
<dbReference type="Pfam" id="PF08522">
    <property type="entry name" value="BT_3987-like_N"/>
    <property type="match status" value="1"/>
</dbReference>
<organism evidence="2 3">
    <name type="scientific">Porphyromonas catoniae F0037</name>
    <dbReference type="NCBI Taxonomy" id="1127696"/>
    <lineage>
        <taxon>Bacteria</taxon>
        <taxon>Pseudomonadati</taxon>
        <taxon>Bacteroidota</taxon>
        <taxon>Bacteroidia</taxon>
        <taxon>Bacteroidales</taxon>
        <taxon>Porphyromonadaceae</taxon>
        <taxon>Porphyromonas</taxon>
    </lineage>
</organism>
<feature type="domain" description="BT-3987-like N-terminal" evidence="1">
    <location>
        <begin position="34"/>
        <end position="145"/>
    </location>
</feature>
<dbReference type="Gene3D" id="2.60.120.200">
    <property type="match status" value="1"/>
</dbReference>
<dbReference type="HOGENOM" id="CLU_050496_0_1_10"/>
<dbReference type="Gene3D" id="2.60.40.1740">
    <property type="entry name" value="hypothetical protein (bacova_03559)"/>
    <property type="match status" value="1"/>
</dbReference>
<evidence type="ECO:0000259" key="1">
    <source>
        <dbReference type="Pfam" id="PF08522"/>
    </source>
</evidence>
<dbReference type="RefSeq" id="WP_005468477.1">
    <property type="nucleotide sequence ID" value="NZ_KB291042.1"/>
</dbReference>
<dbReference type="PROSITE" id="PS51257">
    <property type="entry name" value="PROKAR_LIPOPROTEIN"/>
    <property type="match status" value="1"/>
</dbReference>
<sequence length="389" mass="43230">MKQLVYALFASALLVSCQNELYKDNAGQFETAQGVYVPKETGSAQLFLADGANETNTALRVALAKPQGSAVKVTIRSGGKAQLDRYNKENNTNFVLLPESMYELPSELTFAPNQTHLSIPVKIKGLQFSGGTYALPLEIVSSDSKIINSQKEAYLFINQITLTKVWKSGGSEIVTMFPETVSTGTWTYEAMVRRSAYSQNNRSVFGSKTDGGVNHEIYIRFGDVTIQTNQLQIKTAGGQIDIPADKLSAKPNEWYMLSFVYDNTNVIVYVNGVEVARDQIRPGEVYTMKGVWIGGANELVREVRIYKSARTAEQIKASVWKMVDPNDENLICYFPLNGKKRDASTGVITEDETGIWDWSKNGYHITDKKGSTFVDDNGKPFRFPLEDGK</sequence>
<dbReference type="STRING" id="1127696.HMPREF9134_00329"/>
<gene>
    <name evidence="2" type="ORF">HMPREF9134_00329</name>
</gene>
<dbReference type="SUPFAM" id="SSF49899">
    <property type="entry name" value="Concanavalin A-like lectins/glucanases"/>
    <property type="match status" value="1"/>
</dbReference>
<dbReference type="PATRIC" id="fig|1127696.3.peg.279"/>